<gene>
    <name evidence="2" type="ORF">DC3_04340</name>
</gene>
<name>A0A511MW47_DEIC1</name>
<evidence type="ECO:0000313" key="2">
    <source>
        <dbReference type="EMBL" id="GEM44799.1"/>
    </source>
</evidence>
<protein>
    <submittedName>
        <fullName evidence="2">Uncharacterized protein</fullName>
    </submittedName>
</protein>
<dbReference type="AlphaFoldDB" id="A0A511MW47"/>
<dbReference type="Proteomes" id="UP000321306">
    <property type="component" value="Unassembled WGS sequence"/>
</dbReference>
<feature type="region of interest" description="Disordered" evidence="1">
    <location>
        <begin position="163"/>
        <end position="183"/>
    </location>
</feature>
<dbReference type="EMBL" id="BJXB01000001">
    <property type="protein sequence ID" value="GEM44799.1"/>
    <property type="molecule type" value="Genomic_DNA"/>
</dbReference>
<organism evidence="2 3">
    <name type="scientific">Deinococcus cellulosilyticus (strain DSM 18568 / NBRC 106333 / KACC 11606 / 5516J-15)</name>
    <dbReference type="NCBI Taxonomy" id="1223518"/>
    <lineage>
        <taxon>Bacteria</taxon>
        <taxon>Thermotogati</taxon>
        <taxon>Deinococcota</taxon>
        <taxon>Deinococci</taxon>
        <taxon>Deinococcales</taxon>
        <taxon>Deinococcaceae</taxon>
        <taxon>Deinococcus</taxon>
    </lineage>
</organism>
<proteinExistence type="predicted"/>
<keyword evidence="3" id="KW-1185">Reference proteome</keyword>
<accession>A0A511MW47</accession>
<sequence>MTWKDKRDDYQPDVPPMSLKPFNPGKAGEIKATASAADLLSMAAQCEAIGFDWLGLSSAYLDWKKHKDIGEFRWRANTAGGPVSGVDRAPDTLIYKGQEFRPELIPSVVTILPHAIRDGSLQKFTDLLVTKEIFRVECIAPDAMSYRRVLRCHAPGKIFTLKEDKPEDKKEVANGSGPEAPTV</sequence>
<evidence type="ECO:0000313" key="3">
    <source>
        <dbReference type="Proteomes" id="UP000321306"/>
    </source>
</evidence>
<evidence type="ECO:0000256" key="1">
    <source>
        <dbReference type="SAM" id="MobiDB-lite"/>
    </source>
</evidence>
<feature type="compositionally biased region" description="Basic and acidic residues" evidence="1">
    <location>
        <begin position="163"/>
        <end position="172"/>
    </location>
</feature>
<reference evidence="2 3" key="1">
    <citation type="submission" date="2019-07" db="EMBL/GenBank/DDBJ databases">
        <title>Whole genome shotgun sequence of Deinococcus cellulosilyticus NBRC 106333.</title>
        <authorList>
            <person name="Hosoyama A."/>
            <person name="Uohara A."/>
            <person name="Ohji S."/>
            <person name="Ichikawa N."/>
        </authorList>
    </citation>
    <scope>NUCLEOTIDE SEQUENCE [LARGE SCALE GENOMIC DNA]</scope>
    <source>
        <strain evidence="2 3">NBRC 106333</strain>
    </source>
</reference>
<comment type="caution">
    <text evidence="2">The sequence shown here is derived from an EMBL/GenBank/DDBJ whole genome shotgun (WGS) entry which is preliminary data.</text>
</comment>
<dbReference type="RefSeq" id="WP_146881929.1">
    <property type="nucleotide sequence ID" value="NZ_BJXB01000001.1"/>
</dbReference>